<keyword evidence="3" id="KW-0119">Carbohydrate metabolism</keyword>
<evidence type="ECO:0000313" key="7">
    <source>
        <dbReference type="Proteomes" id="UP001597391"/>
    </source>
</evidence>
<evidence type="ECO:0000256" key="1">
    <source>
        <dbReference type="ARBA" id="ARBA00022801"/>
    </source>
</evidence>
<keyword evidence="3" id="KW-0732">Signal</keyword>
<reference evidence="7" key="1">
    <citation type="journal article" date="2019" name="Int. J. Syst. Evol. Microbiol.">
        <title>The Global Catalogue of Microorganisms (GCM) 10K type strain sequencing project: providing services to taxonomists for standard genome sequencing and annotation.</title>
        <authorList>
            <consortium name="The Broad Institute Genomics Platform"/>
            <consortium name="The Broad Institute Genome Sequencing Center for Infectious Disease"/>
            <person name="Wu L."/>
            <person name="Ma J."/>
        </authorList>
    </citation>
    <scope>NUCLEOTIDE SEQUENCE [LARGE SCALE GENOMIC DNA]</scope>
    <source>
        <strain evidence="7">KCTC 33576</strain>
    </source>
</reference>
<dbReference type="SMART" id="SM00637">
    <property type="entry name" value="CBD_II"/>
    <property type="match status" value="1"/>
</dbReference>
<dbReference type="PRINTS" id="PR00733">
    <property type="entry name" value="GLHYDRLASE6"/>
</dbReference>
<keyword evidence="3" id="KW-0136">Cellulose degradation</keyword>
<feature type="region of interest" description="Disordered" evidence="4">
    <location>
        <begin position="332"/>
        <end position="351"/>
    </location>
</feature>
<keyword evidence="7" id="KW-1185">Reference proteome</keyword>
<protein>
    <recommendedName>
        <fullName evidence="3">Glucanase</fullName>
        <ecNumber evidence="3">3.2.1.-</ecNumber>
    </recommendedName>
</protein>
<dbReference type="PANTHER" id="PTHR34876">
    <property type="match status" value="1"/>
</dbReference>
<keyword evidence="3" id="KW-0624">Polysaccharide degradation</keyword>
<feature type="region of interest" description="Disordered" evidence="4">
    <location>
        <begin position="470"/>
        <end position="523"/>
    </location>
</feature>
<evidence type="ECO:0000256" key="3">
    <source>
        <dbReference type="RuleBase" id="RU361186"/>
    </source>
</evidence>
<gene>
    <name evidence="6" type="ORF">ACFSYH_09800</name>
</gene>
<keyword evidence="2 3" id="KW-0326">Glycosidase</keyword>
<organism evidence="6 7">
    <name type="scientific">Populibacterium corticicola</name>
    <dbReference type="NCBI Taxonomy" id="1812826"/>
    <lineage>
        <taxon>Bacteria</taxon>
        <taxon>Bacillati</taxon>
        <taxon>Actinomycetota</taxon>
        <taxon>Actinomycetes</taxon>
        <taxon>Micrococcales</taxon>
        <taxon>Jonesiaceae</taxon>
        <taxon>Populibacterium</taxon>
    </lineage>
</organism>
<dbReference type="InterPro" id="IPR012291">
    <property type="entry name" value="CBM2_carb-bd_dom_sf"/>
</dbReference>
<evidence type="ECO:0000256" key="4">
    <source>
        <dbReference type="SAM" id="MobiDB-lite"/>
    </source>
</evidence>
<dbReference type="Proteomes" id="UP001597391">
    <property type="component" value="Unassembled WGS sequence"/>
</dbReference>
<dbReference type="InterPro" id="IPR016288">
    <property type="entry name" value="Beta_cellobiohydrolase"/>
</dbReference>
<dbReference type="SUPFAM" id="SSF51989">
    <property type="entry name" value="Glycosyl hydrolases family 6, cellulases"/>
    <property type="match status" value="1"/>
</dbReference>
<proteinExistence type="inferred from homology"/>
<feature type="signal peptide" evidence="3">
    <location>
        <begin position="1"/>
        <end position="29"/>
    </location>
</feature>
<dbReference type="PROSITE" id="PS51173">
    <property type="entry name" value="CBM2"/>
    <property type="match status" value="1"/>
</dbReference>
<evidence type="ECO:0000313" key="6">
    <source>
        <dbReference type="EMBL" id="MFD2840861.1"/>
    </source>
</evidence>
<dbReference type="GO" id="GO:0016787">
    <property type="term" value="F:hydrolase activity"/>
    <property type="evidence" value="ECO:0007669"/>
    <property type="project" value="UniProtKB-KW"/>
</dbReference>
<dbReference type="InterPro" id="IPR036434">
    <property type="entry name" value="Beta_cellobiohydrolase_sf"/>
</dbReference>
<dbReference type="SUPFAM" id="SSF49384">
    <property type="entry name" value="Carbohydrate-binding domain"/>
    <property type="match status" value="1"/>
</dbReference>
<dbReference type="Gene3D" id="2.60.40.290">
    <property type="match status" value="1"/>
</dbReference>
<dbReference type="InterPro" id="IPR008965">
    <property type="entry name" value="CBM2/CBM3_carb-bd_dom_sf"/>
</dbReference>
<comment type="similarity">
    <text evidence="3">Belongs to the glycosyl hydrolase family 6.</text>
</comment>
<feature type="domain" description="CBM2" evidence="5">
    <location>
        <begin position="516"/>
        <end position="613"/>
    </location>
</feature>
<feature type="compositionally biased region" description="Acidic residues" evidence="4">
    <location>
        <begin position="484"/>
        <end position="514"/>
    </location>
</feature>
<dbReference type="Pfam" id="PF01341">
    <property type="entry name" value="Glyco_hydro_6"/>
    <property type="match status" value="1"/>
</dbReference>
<evidence type="ECO:0000256" key="2">
    <source>
        <dbReference type="ARBA" id="ARBA00023295"/>
    </source>
</evidence>
<feature type="chain" id="PRO_5045010250" description="Glucanase" evidence="3">
    <location>
        <begin position="30"/>
        <end position="613"/>
    </location>
</feature>
<sequence>MSNLLTRLRKGAAATAVGALFATPLALTASGTAASAAEPHVDNPYAGATQYVNLTWSQNVEDEAQSVEATDPGLAEKMRAVKYQPTGVWMDRISAIDGNFDGPGLQHHLDQALLQKQDSTPIVLNLVIYNLPGRDCYALASNGELPATPEALERYKNEYIDVIADILAEPQYSSIRISATIEPDSLPNLTTNMHEPACVTSEPYYLEGVTYALDELSAIPNVYTYVDAAHSGWLGWENNAGHAVETFVKVAQQTKKGFASIDGFITNTANTTPLVEPFLPNVNQQIGGASVRSSSFYEWNLSFDETDWTADLHRRLVAAGFPASTGMLIDTSRNGWGGPDRPTAPSTSSDLNTFVNESRVDRRGHRGAWCNASGAGIGERPQTTPSGFPASHLDAFVWIKPPGESDGSASEIPNDEGKGFDRMCDPTFHSPKLDGQLTGAKPGAPVSGKWFSAQFQELVANAYPVITSADALPFPGGEGPGETPDPDPTDEPDPDPTDEPDPDPTDEPDPDPTDTPDPGDAVCSAAYRTTGDWGAGFQGEIVVTAHEPITSWTLNFDLGGATTTNLWGGQLLGSGPYTVSNESWNGYLSADGTTTIGFIGNGAAPSSVAVSCD</sequence>
<dbReference type="EMBL" id="JBHUOP010000004">
    <property type="protein sequence ID" value="MFD2840861.1"/>
    <property type="molecule type" value="Genomic_DNA"/>
</dbReference>
<comment type="caution">
    <text evidence="6">The sequence shown here is derived from an EMBL/GenBank/DDBJ whole genome shotgun (WGS) entry which is preliminary data.</text>
</comment>
<dbReference type="PANTHER" id="PTHR34876:SF4">
    <property type="entry name" value="1,4-BETA-D-GLUCAN CELLOBIOHYDROLASE C-RELATED"/>
    <property type="match status" value="1"/>
</dbReference>
<dbReference type="EC" id="3.2.1.-" evidence="3"/>
<dbReference type="InterPro" id="IPR001919">
    <property type="entry name" value="CBD2"/>
</dbReference>
<evidence type="ECO:0000259" key="5">
    <source>
        <dbReference type="PROSITE" id="PS51173"/>
    </source>
</evidence>
<accession>A0ABW5XEE5</accession>
<dbReference type="Gene3D" id="3.20.20.40">
    <property type="entry name" value="1, 4-beta cellobiohydrolase"/>
    <property type="match status" value="1"/>
</dbReference>
<dbReference type="RefSeq" id="WP_377466791.1">
    <property type="nucleotide sequence ID" value="NZ_JBHUOP010000004.1"/>
</dbReference>
<dbReference type="Pfam" id="PF00553">
    <property type="entry name" value="CBM_2"/>
    <property type="match status" value="1"/>
</dbReference>
<keyword evidence="1 3" id="KW-0378">Hydrolase</keyword>
<name>A0ABW5XEE5_9MICO</name>